<feature type="transmembrane region" description="Helical" evidence="1">
    <location>
        <begin position="17"/>
        <end position="36"/>
    </location>
</feature>
<evidence type="ECO:0000313" key="3">
    <source>
        <dbReference type="EMBL" id="TMQ47642.1"/>
    </source>
</evidence>
<dbReference type="GO" id="GO:1902201">
    <property type="term" value="P:negative regulation of bacterial-type flagellum-dependent cell motility"/>
    <property type="evidence" value="ECO:0007669"/>
    <property type="project" value="TreeGrafter"/>
</dbReference>
<comment type="caution">
    <text evidence="3">The sequence shown here is derived from an EMBL/GenBank/DDBJ whole genome shotgun (WGS) entry which is preliminary data.</text>
</comment>
<dbReference type="InterPro" id="IPR043128">
    <property type="entry name" value="Rev_trsase/Diguanyl_cyclase"/>
</dbReference>
<reference evidence="3 4" key="1">
    <citation type="journal article" date="2019" name="Nat. Microbiol.">
        <title>Mediterranean grassland soil C-N compound turnover is dependent on rainfall and depth, and is mediated by genomically divergent microorganisms.</title>
        <authorList>
            <person name="Diamond S."/>
            <person name="Andeer P.F."/>
            <person name="Li Z."/>
            <person name="Crits-Christoph A."/>
            <person name="Burstein D."/>
            <person name="Anantharaman K."/>
            <person name="Lane K.R."/>
            <person name="Thomas B.C."/>
            <person name="Pan C."/>
            <person name="Northen T.R."/>
            <person name="Banfield J.F."/>
        </authorList>
    </citation>
    <scope>NUCLEOTIDE SEQUENCE [LARGE SCALE GENOMIC DNA]</scope>
    <source>
        <strain evidence="3">WS_3</strain>
    </source>
</reference>
<dbReference type="PROSITE" id="PS50887">
    <property type="entry name" value="GGDEF"/>
    <property type="match status" value="1"/>
</dbReference>
<dbReference type="Pfam" id="PF00990">
    <property type="entry name" value="GGDEF"/>
    <property type="match status" value="1"/>
</dbReference>
<dbReference type="Proteomes" id="UP000320184">
    <property type="component" value="Unassembled WGS sequence"/>
</dbReference>
<sequence length="359" mass="40645">MLFPKDDPKQAHRIRQYLIAVGTSVLVWALLFLLYWEGYLEKAGVVHVTGAMLFFFGLFYALFRSGLNLRFRDPSLTIEMMESAIVVLIWAMYHATPAGRGVIILMLPFIFLSGLFRLGTRDLLGVAGFSVICYGAMTLLLLHFRAATIDLRLMLLHWAALAAVLVWFAFMGGHMSRMRMQLALSKSGLEKALHAIQELATHDELTGVHNRRHLMEMLRHEKNRCARNGSTFCISIVDLDFFKRINDKFGHQAGDDVLCGFSRSVVQRMRASDYFGRFGGEEFLLILTDTNLEGARIVADRLRRETEQLGFSDTNPDLRISVSIGLAEHRPGDEIEQTLKRADNALYKAKAAGRNRVEM</sequence>
<name>A0A538S8D5_UNCEI</name>
<keyword evidence="1" id="KW-1133">Transmembrane helix</keyword>
<dbReference type="GO" id="GO:0043709">
    <property type="term" value="P:cell adhesion involved in single-species biofilm formation"/>
    <property type="evidence" value="ECO:0007669"/>
    <property type="project" value="TreeGrafter"/>
</dbReference>
<dbReference type="InterPro" id="IPR000160">
    <property type="entry name" value="GGDEF_dom"/>
</dbReference>
<feature type="transmembrane region" description="Helical" evidence="1">
    <location>
        <begin position="155"/>
        <end position="173"/>
    </location>
</feature>
<feature type="domain" description="GGDEF" evidence="2">
    <location>
        <begin position="230"/>
        <end position="359"/>
    </location>
</feature>
<dbReference type="CDD" id="cd01949">
    <property type="entry name" value="GGDEF"/>
    <property type="match status" value="1"/>
</dbReference>
<dbReference type="PANTHER" id="PTHR45138:SF9">
    <property type="entry name" value="DIGUANYLATE CYCLASE DGCM-RELATED"/>
    <property type="match status" value="1"/>
</dbReference>
<proteinExistence type="predicted"/>
<accession>A0A538S8D5</accession>
<protein>
    <submittedName>
        <fullName evidence="3">GGDEF domain-containing protein</fullName>
    </submittedName>
</protein>
<organism evidence="3 4">
    <name type="scientific">Eiseniibacteriota bacterium</name>
    <dbReference type="NCBI Taxonomy" id="2212470"/>
    <lineage>
        <taxon>Bacteria</taxon>
        <taxon>Candidatus Eiseniibacteriota</taxon>
    </lineage>
</organism>
<dbReference type="InterPro" id="IPR029787">
    <property type="entry name" value="Nucleotide_cyclase"/>
</dbReference>
<dbReference type="FunFam" id="3.30.70.270:FF:000001">
    <property type="entry name" value="Diguanylate cyclase domain protein"/>
    <property type="match status" value="1"/>
</dbReference>
<feature type="transmembrane region" description="Helical" evidence="1">
    <location>
        <begin position="123"/>
        <end position="143"/>
    </location>
</feature>
<dbReference type="GO" id="GO:0005886">
    <property type="term" value="C:plasma membrane"/>
    <property type="evidence" value="ECO:0007669"/>
    <property type="project" value="TreeGrafter"/>
</dbReference>
<dbReference type="InterPro" id="IPR050469">
    <property type="entry name" value="Diguanylate_Cyclase"/>
</dbReference>
<dbReference type="PANTHER" id="PTHR45138">
    <property type="entry name" value="REGULATORY COMPONENTS OF SENSORY TRANSDUCTION SYSTEM"/>
    <property type="match status" value="1"/>
</dbReference>
<evidence type="ECO:0000256" key="1">
    <source>
        <dbReference type="SAM" id="Phobius"/>
    </source>
</evidence>
<dbReference type="GO" id="GO:0052621">
    <property type="term" value="F:diguanylate cyclase activity"/>
    <property type="evidence" value="ECO:0007669"/>
    <property type="project" value="TreeGrafter"/>
</dbReference>
<keyword evidence="1" id="KW-0812">Transmembrane</keyword>
<dbReference type="NCBIfam" id="TIGR00254">
    <property type="entry name" value="GGDEF"/>
    <property type="match status" value="1"/>
</dbReference>
<dbReference type="Gene3D" id="3.30.70.270">
    <property type="match status" value="1"/>
</dbReference>
<dbReference type="SMART" id="SM00267">
    <property type="entry name" value="GGDEF"/>
    <property type="match status" value="1"/>
</dbReference>
<dbReference type="SUPFAM" id="SSF55073">
    <property type="entry name" value="Nucleotide cyclase"/>
    <property type="match status" value="1"/>
</dbReference>
<dbReference type="EMBL" id="VBOT01000172">
    <property type="protein sequence ID" value="TMQ47642.1"/>
    <property type="molecule type" value="Genomic_DNA"/>
</dbReference>
<dbReference type="AlphaFoldDB" id="A0A538S8D5"/>
<feature type="transmembrane region" description="Helical" evidence="1">
    <location>
        <begin position="42"/>
        <end position="63"/>
    </location>
</feature>
<gene>
    <name evidence="3" type="ORF">E6K73_13370</name>
</gene>
<evidence type="ECO:0000313" key="4">
    <source>
        <dbReference type="Proteomes" id="UP000320184"/>
    </source>
</evidence>
<keyword evidence="1" id="KW-0472">Membrane</keyword>
<evidence type="ECO:0000259" key="2">
    <source>
        <dbReference type="PROSITE" id="PS50887"/>
    </source>
</evidence>